<evidence type="ECO:0000313" key="2">
    <source>
        <dbReference type="EMBL" id="GIY98122.1"/>
    </source>
</evidence>
<name>A0AAV4XSH5_CAEEX</name>
<accession>A0AAV4XSH5</accession>
<dbReference type="Proteomes" id="UP001054945">
    <property type="component" value="Unassembled WGS sequence"/>
</dbReference>
<evidence type="ECO:0000313" key="3">
    <source>
        <dbReference type="Proteomes" id="UP001054945"/>
    </source>
</evidence>
<proteinExistence type="predicted"/>
<sequence length="123" mass="13325">MYKEFTVTLQLKKHISVTVLVLSSLISPDSPQLPSRLTNSPFNISPTIPNAYSMPFSNKGHHLMQRLSASPRAPRYWRRSSQSLSVGAKSPHNGSPTTTTTIAAGGADRERVPPDGILAGETL</sequence>
<dbReference type="EMBL" id="BPLR01018260">
    <property type="protein sequence ID" value="GIY98122.1"/>
    <property type="molecule type" value="Genomic_DNA"/>
</dbReference>
<comment type="caution">
    <text evidence="2">The sequence shown here is derived from an EMBL/GenBank/DDBJ whole genome shotgun (WGS) entry which is preliminary data.</text>
</comment>
<dbReference type="AlphaFoldDB" id="A0AAV4XSH5"/>
<evidence type="ECO:0000256" key="1">
    <source>
        <dbReference type="SAM" id="MobiDB-lite"/>
    </source>
</evidence>
<reference evidence="2 3" key="1">
    <citation type="submission" date="2021-06" db="EMBL/GenBank/DDBJ databases">
        <title>Caerostris extrusa draft genome.</title>
        <authorList>
            <person name="Kono N."/>
            <person name="Arakawa K."/>
        </authorList>
    </citation>
    <scope>NUCLEOTIDE SEQUENCE [LARGE SCALE GENOMIC DNA]</scope>
</reference>
<feature type="region of interest" description="Disordered" evidence="1">
    <location>
        <begin position="69"/>
        <end position="123"/>
    </location>
</feature>
<organism evidence="2 3">
    <name type="scientific">Caerostris extrusa</name>
    <name type="common">Bark spider</name>
    <name type="synonym">Caerostris bankana</name>
    <dbReference type="NCBI Taxonomy" id="172846"/>
    <lineage>
        <taxon>Eukaryota</taxon>
        <taxon>Metazoa</taxon>
        <taxon>Ecdysozoa</taxon>
        <taxon>Arthropoda</taxon>
        <taxon>Chelicerata</taxon>
        <taxon>Arachnida</taxon>
        <taxon>Araneae</taxon>
        <taxon>Araneomorphae</taxon>
        <taxon>Entelegynae</taxon>
        <taxon>Araneoidea</taxon>
        <taxon>Araneidae</taxon>
        <taxon>Caerostris</taxon>
    </lineage>
</organism>
<gene>
    <name evidence="2" type="ORF">CEXT_104901</name>
</gene>
<protein>
    <submittedName>
        <fullName evidence="2">Uncharacterized protein</fullName>
    </submittedName>
</protein>
<keyword evidence="3" id="KW-1185">Reference proteome</keyword>